<gene>
    <name evidence="1" type="ORF">METZ01_LOCUS370284</name>
</gene>
<proteinExistence type="predicted"/>
<evidence type="ECO:0000313" key="1">
    <source>
        <dbReference type="EMBL" id="SVD17430.1"/>
    </source>
</evidence>
<organism evidence="1">
    <name type="scientific">marine metagenome</name>
    <dbReference type="NCBI Taxonomy" id="408172"/>
    <lineage>
        <taxon>unclassified sequences</taxon>
        <taxon>metagenomes</taxon>
        <taxon>ecological metagenomes</taxon>
    </lineage>
</organism>
<protein>
    <submittedName>
        <fullName evidence="1">Uncharacterized protein</fullName>
    </submittedName>
</protein>
<feature type="non-terminal residue" evidence="1">
    <location>
        <position position="294"/>
    </location>
</feature>
<reference evidence="1" key="1">
    <citation type="submission" date="2018-05" db="EMBL/GenBank/DDBJ databases">
        <authorList>
            <person name="Lanie J.A."/>
            <person name="Ng W.-L."/>
            <person name="Kazmierczak K.M."/>
            <person name="Andrzejewski T.M."/>
            <person name="Davidsen T.M."/>
            <person name="Wayne K.J."/>
            <person name="Tettelin H."/>
            <person name="Glass J.I."/>
            <person name="Rusch D."/>
            <person name="Podicherti R."/>
            <person name="Tsui H.-C.T."/>
            <person name="Winkler M.E."/>
        </authorList>
    </citation>
    <scope>NUCLEOTIDE SEQUENCE</scope>
</reference>
<name>A0A382T5K1_9ZZZZ</name>
<sequence length="294" mass="33887">MAEKQLGLSDGKIKEIRLYSSYFPEPYDLVPHIKELNVYESLFSNALTANITLQESFNLPEKLTIVGEEVVEFKIEVPGFFDDGTAVINPMPMYVHKTTNRHLKSPQSQEYSLELVSGEYMNNIHSRISKAYCNKKAWQIAQEIWMNRLWVPGRFENGIFEPTERLEQCVIPNWSPYRTLNWLAQRATSLTNPNAANYVFYQDLNGSNFRSIDKMVQGPSMLLFALEEAQVDPTKVEYFSGGVTKCESIDIRHQPEIVHNVNRGCYAAKLITHDIVTKKITQHEYNLANNWNKI</sequence>
<accession>A0A382T5K1</accession>
<dbReference type="EMBL" id="UINC01134103">
    <property type="protein sequence ID" value="SVD17430.1"/>
    <property type="molecule type" value="Genomic_DNA"/>
</dbReference>
<dbReference type="AlphaFoldDB" id="A0A382T5K1"/>